<accession>A0A4R5Q5T3</accession>
<evidence type="ECO:0000256" key="1">
    <source>
        <dbReference type="SAM" id="MobiDB-lite"/>
    </source>
</evidence>
<sequence>MLTKHLLSLIPAGLLVQQILPSPELLTIVVAPREPWAACPACDKPSWRVHSRYDRILNDLPWQGQPVRLRVQARRFRCVEPECPRLTFAERLANSAPPAARRTGRLDDLQRHLGLAAGGEVGSRLAARLAMPVSADTLLRMARRTGAAPQSRSLVRVLAVDEWAWRRGRRYGTVLADLERDRVVDLLPDRSAESLAAWLKANPGIAVVARDRAGVYADGVRQGAPDAVEVTDRWHLLRNLGDAVHAAAERHHAGARRIAREVMQQPGVPSSSPAAVGARPGAAWRPSAAARARRQGRFEEAARLHAAGASLSAISRQLGADRKTLRQWLRAGAMPFWRQPRRGSVLDPYCDHLERRWTEGRHNAARLWRELAALGFSGRDAIVRSWATERRRTERNRTRAPRTADGKPWRPPSGRRVARLLMAVSRTLSRPDRTSVAKLLEEVPALAATAAAAKRLEGVLRKKNDETQADVLAVAERTHLSNFVAELRKDITACPASGSMRHLRRVEKRRISGSP</sequence>
<proteinExistence type="predicted"/>
<dbReference type="OrthoDB" id="46712at2"/>
<dbReference type="Pfam" id="PF01610">
    <property type="entry name" value="DDE_Tnp_ISL3"/>
    <property type="match status" value="1"/>
</dbReference>
<dbReference type="EMBL" id="SMSJ01000223">
    <property type="protein sequence ID" value="TDH57127.1"/>
    <property type="molecule type" value="Genomic_DNA"/>
</dbReference>
<dbReference type="PANTHER" id="PTHR33498:SF1">
    <property type="entry name" value="TRANSPOSASE FOR INSERTION SEQUENCE ELEMENT IS1557"/>
    <property type="match status" value="1"/>
</dbReference>
<dbReference type="InterPro" id="IPR047951">
    <property type="entry name" value="Transpos_ISL3"/>
</dbReference>
<keyword evidence="4" id="KW-1185">Reference proteome</keyword>
<comment type="caution">
    <text evidence="3">The sequence shown here is derived from an EMBL/GenBank/DDBJ whole genome shotgun (WGS) entry which is preliminary data.</text>
</comment>
<evidence type="ECO:0000259" key="2">
    <source>
        <dbReference type="PROSITE" id="PS50531"/>
    </source>
</evidence>
<feature type="compositionally biased region" description="Basic and acidic residues" evidence="1">
    <location>
        <begin position="390"/>
        <end position="408"/>
    </location>
</feature>
<gene>
    <name evidence="3" type="ORF">E2C06_36065</name>
</gene>
<evidence type="ECO:0000313" key="3">
    <source>
        <dbReference type="EMBL" id="TDH57127.1"/>
    </source>
</evidence>
<dbReference type="InterPro" id="IPR029261">
    <property type="entry name" value="Transposase_Znf"/>
</dbReference>
<dbReference type="Proteomes" id="UP000295096">
    <property type="component" value="Unassembled WGS sequence"/>
</dbReference>
<dbReference type="Pfam" id="PF14690">
    <property type="entry name" value="Zn_ribbon_ISL3"/>
    <property type="match status" value="1"/>
</dbReference>
<feature type="domain" description="HTH IS21-type" evidence="2">
    <location>
        <begin position="296"/>
        <end position="357"/>
    </location>
</feature>
<dbReference type="AlphaFoldDB" id="A0A4R5Q5T3"/>
<name>A0A4R5Q5T3_9PROT</name>
<protein>
    <submittedName>
        <fullName evidence="3">ISL3 family transposase</fullName>
    </submittedName>
</protein>
<reference evidence="3 4" key="1">
    <citation type="journal article" date="2016" name="J. Microbiol.">
        <title>Dankookia rubra gen. nov., sp. nov., an alphaproteobacterium isolated from sediment of a shallow stream.</title>
        <authorList>
            <person name="Kim W.H."/>
            <person name="Kim D.H."/>
            <person name="Kang K."/>
            <person name="Ahn T.Y."/>
        </authorList>
    </citation>
    <scope>NUCLEOTIDE SEQUENCE [LARGE SCALE GENOMIC DNA]</scope>
    <source>
        <strain evidence="3 4">JCM30602</strain>
    </source>
</reference>
<organism evidence="3 4">
    <name type="scientific">Dankookia rubra</name>
    <dbReference type="NCBI Taxonomy" id="1442381"/>
    <lineage>
        <taxon>Bacteria</taxon>
        <taxon>Pseudomonadati</taxon>
        <taxon>Pseudomonadota</taxon>
        <taxon>Alphaproteobacteria</taxon>
        <taxon>Acetobacterales</taxon>
        <taxon>Roseomonadaceae</taxon>
        <taxon>Dankookia</taxon>
    </lineage>
</organism>
<dbReference type="NCBIfam" id="NF033550">
    <property type="entry name" value="transpos_ISL3"/>
    <property type="match status" value="1"/>
</dbReference>
<dbReference type="InterPro" id="IPR002560">
    <property type="entry name" value="Transposase_DDE"/>
</dbReference>
<evidence type="ECO:0000313" key="4">
    <source>
        <dbReference type="Proteomes" id="UP000295096"/>
    </source>
</evidence>
<dbReference type="PROSITE" id="PS50531">
    <property type="entry name" value="HTH_IS21"/>
    <property type="match status" value="1"/>
</dbReference>
<dbReference type="PANTHER" id="PTHR33498">
    <property type="entry name" value="TRANSPOSASE FOR INSERTION SEQUENCE ELEMENT IS1557"/>
    <property type="match status" value="1"/>
</dbReference>
<feature type="region of interest" description="Disordered" evidence="1">
    <location>
        <begin position="390"/>
        <end position="412"/>
    </location>
</feature>
<dbReference type="InterPro" id="IPR017894">
    <property type="entry name" value="HTH_IS21_transposase_type"/>
</dbReference>